<dbReference type="Proteomes" id="UP000321181">
    <property type="component" value="Unassembled WGS sequence"/>
</dbReference>
<keyword evidence="2" id="KW-1185">Reference proteome</keyword>
<proteinExistence type="predicted"/>
<dbReference type="SUPFAM" id="SSF53756">
    <property type="entry name" value="UDP-Glycosyltransferase/glycogen phosphorylase"/>
    <property type="match status" value="1"/>
</dbReference>
<dbReference type="Pfam" id="PF13692">
    <property type="entry name" value="Glyco_trans_1_4"/>
    <property type="match status" value="1"/>
</dbReference>
<comment type="caution">
    <text evidence="1">The sequence shown here is derived from an EMBL/GenBank/DDBJ whole genome shotgun (WGS) entry which is preliminary data.</text>
</comment>
<keyword evidence="1" id="KW-0808">Transferase</keyword>
<gene>
    <name evidence="1" type="primary">gumI</name>
    <name evidence="1" type="ORF">CAE01nite_23690</name>
</gene>
<dbReference type="RefSeq" id="WP_146904584.1">
    <property type="nucleotide sequence ID" value="NZ_BAAARM010000004.1"/>
</dbReference>
<organism evidence="1 2">
    <name type="scientific">Cellulomonas aerilata</name>
    <dbReference type="NCBI Taxonomy" id="515326"/>
    <lineage>
        <taxon>Bacteria</taxon>
        <taxon>Bacillati</taxon>
        <taxon>Actinomycetota</taxon>
        <taxon>Actinomycetes</taxon>
        <taxon>Micrococcales</taxon>
        <taxon>Cellulomonadaceae</taxon>
        <taxon>Cellulomonas</taxon>
    </lineage>
</organism>
<dbReference type="EMBL" id="BJYY01000014">
    <property type="protein sequence ID" value="GEO34644.1"/>
    <property type="molecule type" value="Genomic_DNA"/>
</dbReference>
<accession>A0A512DDU4</accession>
<dbReference type="Gene3D" id="3.40.50.2000">
    <property type="entry name" value="Glycogen Phosphorylase B"/>
    <property type="match status" value="2"/>
</dbReference>
<protein>
    <submittedName>
        <fullName evidence="1">GDP-mannose:glycolipid 4-beta-D-mannosyltransferase</fullName>
    </submittedName>
</protein>
<dbReference type="AlphaFoldDB" id="A0A512DDU4"/>
<name>A0A512DDU4_9CELL</name>
<evidence type="ECO:0000313" key="1">
    <source>
        <dbReference type="EMBL" id="GEO34644.1"/>
    </source>
</evidence>
<keyword evidence="1" id="KW-0328">Glycosyltransferase</keyword>
<evidence type="ECO:0000313" key="2">
    <source>
        <dbReference type="Proteomes" id="UP000321181"/>
    </source>
</evidence>
<sequence length="339" mass="37393">MSDPREQRPVRVLQSFGGPRPTTNPYLVQLLDSLPADVRARTFSWRDALRGDYDVLHVHWPELLVRSAGRGRTALRRLAFTALMLRLLLRRSAVVRTLHNVSPHEGGSASERALLRWLDRSTTRYVRLNPATEPPTAAPVDTILHGDYTRWYADQTVPDPVPGRVLHFGLVRPYKGVEELLDAFAAVTTPGAQLRLVGRATDDGLAARIRAAERTDARVSTLLDYVDDETLAHEVGSASLVVLPYRRMHNSGALLLALSLGRPVLVPSNEVTEALAQEVGGHWVRTYPGDAVTTAAVEEALSLPVDGVPGPDLSRRDWTDIGRLHRDTYRAAVTARRAG</sequence>
<dbReference type="GO" id="GO:0016757">
    <property type="term" value="F:glycosyltransferase activity"/>
    <property type="evidence" value="ECO:0007669"/>
    <property type="project" value="UniProtKB-KW"/>
</dbReference>
<reference evidence="1 2" key="1">
    <citation type="submission" date="2019-07" db="EMBL/GenBank/DDBJ databases">
        <title>Whole genome shotgun sequence of Cellulomonas aerilata NBRC 106308.</title>
        <authorList>
            <person name="Hosoyama A."/>
            <person name="Uohara A."/>
            <person name="Ohji S."/>
            <person name="Ichikawa N."/>
        </authorList>
    </citation>
    <scope>NUCLEOTIDE SEQUENCE [LARGE SCALE GENOMIC DNA]</scope>
    <source>
        <strain evidence="1 2">NBRC 106308</strain>
    </source>
</reference>
<dbReference type="OrthoDB" id="9771846at2"/>